<dbReference type="GO" id="GO:0016020">
    <property type="term" value="C:membrane"/>
    <property type="evidence" value="ECO:0007669"/>
    <property type="project" value="InterPro"/>
</dbReference>
<sequence length="190" mass="20620">MNLAISFALLSLLFAGINDVAFKYYSRKERSRGMYVFGIGVVWTVLQVITFRVQDTTFSLDQNTLLFGLVAGVFLTISNILLIESLTYIDVSLGSTIYRLNTIGVIVLSVFFLREPLGLLKSLGIVSGIIGVSLLYHKQYRSSTHSTVFIVSFAVAVSASLARAAYGVTAKAGISQNADPNAMLLLFSSS</sequence>
<reference evidence="3" key="1">
    <citation type="submission" date="2018-05" db="EMBL/GenBank/DDBJ databases">
        <authorList>
            <person name="Lanie J.A."/>
            <person name="Ng W.-L."/>
            <person name="Kazmierczak K.M."/>
            <person name="Andrzejewski T.M."/>
            <person name="Davidsen T.M."/>
            <person name="Wayne K.J."/>
            <person name="Tettelin H."/>
            <person name="Glass J.I."/>
            <person name="Rusch D."/>
            <person name="Podicherti R."/>
            <person name="Tsui H.-C.T."/>
            <person name="Winkler M.E."/>
        </authorList>
    </citation>
    <scope>NUCLEOTIDE SEQUENCE</scope>
</reference>
<feature type="transmembrane region" description="Helical" evidence="1">
    <location>
        <begin position="35"/>
        <end position="53"/>
    </location>
</feature>
<dbReference type="InterPro" id="IPR000620">
    <property type="entry name" value="EamA_dom"/>
</dbReference>
<feature type="transmembrane region" description="Helical" evidence="1">
    <location>
        <begin position="65"/>
        <end position="83"/>
    </location>
</feature>
<evidence type="ECO:0000256" key="1">
    <source>
        <dbReference type="SAM" id="Phobius"/>
    </source>
</evidence>
<feature type="transmembrane region" description="Helical" evidence="1">
    <location>
        <begin position="148"/>
        <end position="166"/>
    </location>
</feature>
<dbReference type="EMBL" id="UINC01028808">
    <property type="protein sequence ID" value="SVB10453.1"/>
    <property type="molecule type" value="Genomic_DNA"/>
</dbReference>
<dbReference type="Gene3D" id="1.10.3730.20">
    <property type="match status" value="1"/>
</dbReference>
<keyword evidence="1" id="KW-0472">Membrane</keyword>
<gene>
    <name evidence="3" type="ORF">METZ01_LOCUS163307</name>
</gene>
<dbReference type="InterPro" id="IPR037185">
    <property type="entry name" value="EmrE-like"/>
</dbReference>
<keyword evidence="1" id="KW-1133">Transmembrane helix</keyword>
<dbReference type="AlphaFoldDB" id="A0A382BB45"/>
<accession>A0A382BB45</accession>
<name>A0A382BB45_9ZZZZ</name>
<feature type="non-terminal residue" evidence="3">
    <location>
        <position position="190"/>
    </location>
</feature>
<keyword evidence="1" id="KW-0812">Transmembrane</keyword>
<feature type="domain" description="EamA" evidence="2">
    <location>
        <begin position="3"/>
        <end position="136"/>
    </location>
</feature>
<protein>
    <recommendedName>
        <fullName evidence="2">EamA domain-containing protein</fullName>
    </recommendedName>
</protein>
<feature type="transmembrane region" description="Helical" evidence="1">
    <location>
        <begin position="95"/>
        <end position="113"/>
    </location>
</feature>
<evidence type="ECO:0000313" key="3">
    <source>
        <dbReference type="EMBL" id="SVB10453.1"/>
    </source>
</evidence>
<evidence type="ECO:0000259" key="2">
    <source>
        <dbReference type="Pfam" id="PF00892"/>
    </source>
</evidence>
<organism evidence="3">
    <name type="scientific">marine metagenome</name>
    <dbReference type="NCBI Taxonomy" id="408172"/>
    <lineage>
        <taxon>unclassified sequences</taxon>
        <taxon>metagenomes</taxon>
        <taxon>ecological metagenomes</taxon>
    </lineage>
</organism>
<dbReference type="SUPFAM" id="SSF103481">
    <property type="entry name" value="Multidrug resistance efflux transporter EmrE"/>
    <property type="match status" value="1"/>
</dbReference>
<proteinExistence type="predicted"/>
<dbReference type="Pfam" id="PF00892">
    <property type="entry name" value="EamA"/>
    <property type="match status" value="1"/>
</dbReference>
<feature type="transmembrane region" description="Helical" evidence="1">
    <location>
        <begin position="118"/>
        <end position="136"/>
    </location>
</feature>